<name>A0ABP8B3Z0_9ACTN</name>
<protein>
    <submittedName>
        <fullName evidence="2">MBL fold metallo-hydrolase</fullName>
    </submittedName>
</protein>
<evidence type="ECO:0000313" key="2">
    <source>
        <dbReference type="EMBL" id="GAA4197352.1"/>
    </source>
</evidence>
<dbReference type="Gene3D" id="3.60.15.10">
    <property type="entry name" value="Ribonuclease Z/Hydroxyacylglutathione hydrolase-like"/>
    <property type="match status" value="1"/>
</dbReference>
<evidence type="ECO:0000259" key="1">
    <source>
        <dbReference type="Pfam" id="PF00753"/>
    </source>
</evidence>
<dbReference type="InterPro" id="IPR052926">
    <property type="entry name" value="Metallo-beta-lactamase_dom"/>
</dbReference>
<dbReference type="EMBL" id="BAABAQ010000008">
    <property type="protein sequence ID" value="GAA4197352.1"/>
    <property type="molecule type" value="Genomic_DNA"/>
</dbReference>
<feature type="domain" description="Metallo-beta-lactamase" evidence="1">
    <location>
        <begin position="72"/>
        <end position="186"/>
    </location>
</feature>
<dbReference type="RefSeq" id="WP_344920074.1">
    <property type="nucleotide sequence ID" value="NZ_BAABAQ010000008.1"/>
</dbReference>
<gene>
    <name evidence="2" type="ORF">GCM10022252_46150</name>
</gene>
<comment type="caution">
    <text evidence="2">The sequence shown here is derived from an EMBL/GenBank/DDBJ whole genome shotgun (WGS) entry which is preliminary data.</text>
</comment>
<dbReference type="InterPro" id="IPR036866">
    <property type="entry name" value="RibonucZ/Hydroxyglut_hydro"/>
</dbReference>
<organism evidence="2 3">
    <name type="scientific">Streptosporangium oxazolinicum</name>
    <dbReference type="NCBI Taxonomy" id="909287"/>
    <lineage>
        <taxon>Bacteria</taxon>
        <taxon>Bacillati</taxon>
        <taxon>Actinomycetota</taxon>
        <taxon>Actinomycetes</taxon>
        <taxon>Streptosporangiales</taxon>
        <taxon>Streptosporangiaceae</taxon>
        <taxon>Streptosporangium</taxon>
    </lineage>
</organism>
<dbReference type="Proteomes" id="UP001501251">
    <property type="component" value="Unassembled WGS sequence"/>
</dbReference>
<evidence type="ECO:0000313" key="3">
    <source>
        <dbReference type="Proteomes" id="UP001501251"/>
    </source>
</evidence>
<proteinExistence type="predicted"/>
<dbReference type="InterPro" id="IPR001279">
    <property type="entry name" value="Metallo-B-lactamas"/>
</dbReference>
<dbReference type="PANTHER" id="PTHR13754:SF13">
    <property type="entry name" value="METALLO-BETA-LACTAMASE SUPERFAMILY PROTEIN (AFU_ORTHOLOGUE AFUA_3G07630)"/>
    <property type="match status" value="1"/>
</dbReference>
<accession>A0ABP8B3Z0</accession>
<reference evidence="3" key="1">
    <citation type="journal article" date="2019" name="Int. J. Syst. Evol. Microbiol.">
        <title>The Global Catalogue of Microorganisms (GCM) 10K type strain sequencing project: providing services to taxonomists for standard genome sequencing and annotation.</title>
        <authorList>
            <consortium name="The Broad Institute Genomics Platform"/>
            <consortium name="The Broad Institute Genome Sequencing Center for Infectious Disease"/>
            <person name="Wu L."/>
            <person name="Ma J."/>
        </authorList>
    </citation>
    <scope>NUCLEOTIDE SEQUENCE [LARGE SCALE GENOMIC DNA]</scope>
    <source>
        <strain evidence="3">JCM 17388</strain>
    </source>
</reference>
<sequence length="332" mass="36028">MFQAESVTITVLVENWVDMLLPDQASPLGSDDHCVSRYGLIEHFDGKRVPPQAENGISLLVEATRGRHVLRVLFDVGLTGTVLEHNMRVLGVDPSGMDHVVISHGHPDHFGGVHRFLGLAGRRIPVATHHDAELPRYAVMGDGRTSSVYNSAFTFEQVEASGGAPVLTRDPLDLGWGVWTTGEIPREVPFESVSQPFERGAPGLYQVSREGDLRRDEVIDEMGLVIDVKGEGLIVLTGCAHAGVVNTIEQARRVCGDRPIRAVIGGFHLGFPTTPAENVERTANAFRDLDVATVVPMHCSGLRSHAHMSASLHDRYVQPAVGTVFRFGGGAR</sequence>
<dbReference type="InterPro" id="IPR041712">
    <property type="entry name" value="DHPS-like_MBL-fold"/>
</dbReference>
<dbReference type="Pfam" id="PF00753">
    <property type="entry name" value="Lactamase_B"/>
    <property type="match status" value="1"/>
</dbReference>
<keyword evidence="3" id="KW-1185">Reference proteome</keyword>
<dbReference type="CDD" id="cd07713">
    <property type="entry name" value="DHPS-like_MBL-fold"/>
    <property type="match status" value="1"/>
</dbReference>
<dbReference type="PANTHER" id="PTHR13754">
    <property type="entry name" value="METALLO-BETA-LACTAMASE SUPERFAMILY PROTEIN"/>
    <property type="match status" value="1"/>
</dbReference>
<dbReference type="SUPFAM" id="SSF56281">
    <property type="entry name" value="Metallo-hydrolase/oxidoreductase"/>
    <property type="match status" value="1"/>
</dbReference>